<dbReference type="AlphaFoldDB" id="A0A1Y1QF36"/>
<feature type="region of interest" description="Disordered" evidence="1">
    <location>
        <begin position="307"/>
        <end position="331"/>
    </location>
</feature>
<dbReference type="EMBL" id="MTEJ01000369">
    <property type="protein sequence ID" value="OQX03943.1"/>
    <property type="molecule type" value="Genomic_DNA"/>
</dbReference>
<accession>A0A1Y1QF36</accession>
<evidence type="ECO:0000313" key="3">
    <source>
        <dbReference type="Proteomes" id="UP000192491"/>
    </source>
</evidence>
<sequence length="346" mass="40506">MAIIPIHNYKLARAIKAVDRVFPSQQDMRRVATARAVDANFGEATKRRLDRHVKLRCKEAVIYNVGKQEILAGCQTDGDRQRLLEQYLRVPQFELNGLRKLPKEQRIPRLQALLETYKPGNGGHDKHHIDRTNYGYSPFDFDQKQDHLGLKRRPHFIYETIDKLLLAVLFPERHRDLFFHKTQYHVSRWGGCSRQIRSEGRESMLKVLIVLLLNFNPRRMISGIRNDDGTWRGLEIEELARRAELSYSRVKEALRNLERLNVLWEGKQKREKDSDTGQWRGFAVVRSFKFSLFFSLKMTKKLDKARVLRPQTDENRQQPQPATKPTKEFNASKMRSAADILAAMPM</sequence>
<proteinExistence type="predicted"/>
<gene>
    <name evidence="2" type="ORF">BWK73_37845</name>
</gene>
<comment type="caution">
    <text evidence="2">The sequence shown here is derived from an EMBL/GenBank/DDBJ whole genome shotgun (WGS) entry which is preliminary data.</text>
</comment>
<protein>
    <submittedName>
        <fullName evidence="2">Uncharacterized protein</fullName>
    </submittedName>
</protein>
<organism evidence="2 3">
    <name type="scientific">Thiothrix lacustris</name>
    <dbReference type="NCBI Taxonomy" id="525917"/>
    <lineage>
        <taxon>Bacteria</taxon>
        <taxon>Pseudomonadati</taxon>
        <taxon>Pseudomonadota</taxon>
        <taxon>Gammaproteobacteria</taxon>
        <taxon>Thiotrichales</taxon>
        <taxon>Thiotrichaceae</taxon>
        <taxon>Thiothrix</taxon>
    </lineage>
</organism>
<evidence type="ECO:0000256" key="1">
    <source>
        <dbReference type="SAM" id="MobiDB-lite"/>
    </source>
</evidence>
<evidence type="ECO:0000313" key="2">
    <source>
        <dbReference type="EMBL" id="OQX03943.1"/>
    </source>
</evidence>
<name>A0A1Y1QF36_9GAMM</name>
<feature type="compositionally biased region" description="Basic and acidic residues" evidence="1">
    <location>
        <begin position="307"/>
        <end position="316"/>
    </location>
</feature>
<reference evidence="2 3" key="1">
    <citation type="submission" date="2017-01" db="EMBL/GenBank/DDBJ databases">
        <title>Novel large sulfur bacteria in the metagenomes of groundwater-fed chemosynthetic microbial mats in the Lake Huron basin.</title>
        <authorList>
            <person name="Sharrar A.M."/>
            <person name="Flood B.E."/>
            <person name="Bailey J.V."/>
            <person name="Jones D.S."/>
            <person name="Biddanda B."/>
            <person name="Ruberg S.A."/>
            <person name="Marcus D.N."/>
            <person name="Dick G.J."/>
        </authorList>
    </citation>
    <scope>NUCLEOTIDE SEQUENCE [LARGE SCALE GENOMIC DNA]</scope>
    <source>
        <strain evidence="2">A8</strain>
    </source>
</reference>
<dbReference type="Proteomes" id="UP000192491">
    <property type="component" value="Unassembled WGS sequence"/>
</dbReference>